<dbReference type="InterPro" id="IPR000131">
    <property type="entry name" value="ATP_synth_F1_gsu"/>
</dbReference>
<evidence type="ECO:0000256" key="2">
    <source>
        <dbReference type="ARBA" id="ARBA00004170"/>
    </source>
</evidence>
<dbReference type="GO" id="GO:0042777">
    <property type="term" value="P:proton motive force-driven plasma membrane ATP synthesis"/>
    <property type="evidence" value="ECO:0007669"/>
    <property type="project" value="UniProtKB-UniRule"/>
</dbReference>
<comment type="subunit">
    <text evidence="10">F-type ATPases have 2 components, CF(1) - the catalytic core - and CF(0) - the membrane proton channel. CF(1) has five subunits: alpha(3), beta(3), gamma(1), delta(1), epsilon(1). CF(0) has three main subunits: a, b and c.</text>
</comment>
<keyword evidence="5 10" id="KW-0375">Hydrogen ion transport</keyword>
<accession>A0A1F5NTZ3</accession>
<evidence type="ECO:0000256" key="6">
    <source>
        <dbReference type="ARBA" id="ARBA00023065"/>
    </source>
</evidence>
<proteinExistence type="inferred from homology"/>
<dbReference type="Proteomes" id="UP000178892">
    <property type="component" value="Unassembled WGS sequence"/>
</dbReference>
<dbReference type="PANTHER" id="PTHR11693">
    <property type="entry name" value="ATP SYNTHASE GAMMA CHAIN"/>
    <property type="match status" value="1"/>
</dbReference>
<evidence type="ECO:0000256" key="8">
    <source>
        <dbReference type="ARBA" id="ARBA00023196"/>
    </source>
</evidence>
<dbReference type="GO" id="GO:0005886">
    <property type="term" value="C:plasma membrane"/>
    <property type="evidence" value="ECO:0007669"/>
    <property type="project" value="UniProtKB-SubCell"/>
</dbReference>
<reference evidence="11 12" key="1">
    <citation type="journal article" date="2016" name="Nat. Commun.">
        <title>Thousands of microbial genomes shed light on interconnected biogeochemical processes in an aquifer system.</title>
        <authorList>
            <person name="Anantharaman K."/>
            <person name="Brown C.T."/>
            <person name="Hug L.A."/>
            <person name="Sharon I."/>
            <person name="Castelle C.J."/>
            <person name="Probst A.J."/>
            <person name="Thomas B.C."/>
            <person name="Singh A."/>
            <person name="Wilkins M.J."/>
            <person name="Karaoz U."/>
            <person name="Brodie E.L."/>
            <person name="Williams K.H."/>
            <person name="Hubbard S.S."/>
            <person name="Banfield J.F."/>
        </authorList>
    </citation>
    <scope>NUCLEOTIDE SEQUENCE [LARGE SCALE GENOMIC DNA]</scope>
</reference>
<dbReference type="HAMAP" id="MF_00815">
    <property type="entry name" value="ATP_synth_gamma_bact"/>
    <property type="match status" value="1"/>
</dbReference>
<keyword evidence="4 10" id="KW-0813">Transport</keyword>
<keyword evidence="6 10" id="KW-0406">Ion transport</keyword>
<evidence type="ECO:0000256" key="4">
    <source>
        <dbReference type="ARBA" id="ARBA00022448"/>
    </source>
</evidence>
<evidence type="ECO:0000256" key="1">
    <source>
        <dbReference type="ARBA" id="ARBA00003456"/>
    </source>
</evidence>
<dbReference type="Gene3D" id="3.40.1380.10">
    <property type="match status" value="1"/>
</dbReference>
<dbReference type="CDD" id="cd12151">
    <property type="entry name" value="F1-ATPase_gamma"/>
    <property type="match status" value="1"/>
</dbReference>
<name>A0A1F5NTZ3_9BACT</name>
<dbReference type="Pfam" id="PF00231">
    <property type="entry name" value="ATP-synt"/>
    <property type="match status" value="1"/>
</dbReference>
<dbReference type="Gene3D" id="1.10.287.80">
    <property type="entry name" value="ATP synthase, gamma subunit, helix hairpin domain"/>
    <property type="match status" value="2"/>
</dbReference>
<protein>
    <recommendedName>
        <fullName evidence="10">ATP synthase gamma chain</fullName>
    </recommendedName>
    <alternativeName>
        <fullName evidence="10">ATP synthase F1 sector gamma subunit</fullName>
    </alternativeName>
    <alternativeName>
        <fullName evidence="10">F-ATPase gamma subunit</fullName>
    </alternativeName>
</protein>
<evidence type="ECO:0000256" key="7">
    <source>
        <dbReference type="ARBA" id="ARBA00023136"/>
    </source>
</evidence>
<evidence type="ECO:0000256" key="5">
    <source>
        <dbReference type="ARBA" id="ARBA00022781"/>
    </source>
</evidence>
<keyword evidence="9 10" id="KW-0066">ATP synthesis</keyword>
<gene>
    <name evidence="10" type="primary">atpG</name>
    <name evidence="11" type="ORF">A2720_00885</name>
</gene>
<evidence type="ECO:0000256" key="9">
    <source>
        <dbReference type="ARBA" id="ARBA00023310"/>
    </source>
</evidence>
<evidence type="ECO:0000313" key="11">
    <source>
        <dbReference type="EMBL" id="OGE81083.1"/>
    </source>
</evidence>
<dbReference type="GO" id="GO:0046933">
    <property type="term" value="F:proton-transporting ATP synthase activity, rotational mechanism"/>
    <property type="evidence" value="ECO:0007669"/>
    <property type="project" value="UniProtKB-UniRule"/>
</dbReference>
<dbReference type="GO" id="GO:0005524">
    <property type="term" value="F:ATP binding"/>
    <property type="evidence" value="ECO:0007669"/>
    <property type="project" value="UniProtKB-UniRule"/>
</dbReference>
<evidence type="ECO:0000256" key="3">
    <source>
        <dbReference type="ARBA" id="ARBA00007681"/>
    </source>
</evidence>
<evidence type="ECO:0000256" key="10">
    <source>
        <dbReference type="HAMAP-Rule" id="MF_00815"/>
    </source>
</evidence>
<evidence type="ECO:0000313" key="12">
    <source>
        <dbReference type="Proteomes" id="UP000178892"/>
    </source>
</evidence>
<keyword evidence="10" id="KW-1003">Cell membrane</keyword>
<dbReference type="STRING" id="1817825.A2720_00885"/>
<dbReference type="PRINTS" id="PR00126">
    <property type="entry name" value="ATPASEGAMMA"/>
</dbReference>
<keyword evidence="7 10" id="KW-0472">Membrane</keyword>
<dbReference type="SUPFAM" id="SSF52943">
    <property type="entry name" value="ATP synthase (F1-ATPase), gamma subunit"/>
    <property type="match status" value="2"/>
</dbReference>
<dbReference type="EMBL" id="MFEL01000010">
    <property type="protein sequence ID" value="OGE81083.1"/>
    <property type="molecule type" value="Genomic_DNA"/>
</dbReference>
<comment type="function">
    <text evidence="1 10">Produces ATP from ADP in the presence of a proton gradient across the membrane. The gamma chain is believed to be important in regulating ATPase activity and the flow of protons through the CF(0) complex.</text>
</comment>
<dbReference type="GO" id="GO:0045259">
    <property type="term" value="C:proton-transporting ATP synthase complex"/>
    <property type="evidence" value="ECO:0007669"/>
    <property type="project" value="UniProtKB-KW"/>
</dbReference>
<dbReference type="PANTHER" id="PTHR11693:SF22">
    <property type="entry name" value="ATP SYNTHASE SUBUNIT GAMMA, MITOCHONDRIAL"/>
    <property type="match status" value="1"/>
</dbReference>
<keyword evidence="8 10" id="KW-0139">CF(1)</keyword>
<sequence length="331" mass="36202">MANSSREIRRRIKSVKNIAQITKAMELVAAAKMRRAQQQATASRSYAVLSSELLKNLAAKGDLRHPLINRLVEDAPPQGGKTLIILITSDRGLAGALNTNVINKALGLIKLENKPIPAENSVKLSGDLTKASAKISDYSPNSHLGDGRGGDGFDLITVGKKGADAARRQKLNVIAAFTGKDRNLSILDAKPIAEIAINDYLAHKYEKVFVVYTDFISTLRQSPNVIQVLPFAGHVSRNTYHVPEILFEPSSDEVLEKFLYRAIEFTVYQALVEAAASEHSARMMAMRNANTAAADLIDDLTLTYNQARQAGITRELSEISAAKLAMEDNRY</sequence>
<organism evidence="11 12">
    <name type="scientific">Candidatus Doudnabacteria bacterium RIFCSPHIGHO2_01_FULL_46_24</name>
    <dbReference type="NCBI Taxonomy" id="1817825"/>
    <lineage>
        <taxon>Bacteria</taxon>
        <taxon>Candidatus Doudnaibacteriota</taxon>
    </lineage>
</organism>
<dbReference type="InterPro" id="IPR035968">
    <property type="entry name" value="ATP_synth_F1_ATPase_gsu"/>
</dbReference>
<comment type="similarity">
    <text evidence="3 10">Belongs to the ATPase gamma chain family.</text>
</comment>
<comment type="subcellular location">
    <subcellularLocation>
        <location evidence="10">Cell membrane</location>
        <topology evidence="10">Peripheral membrane protein</topology>
    </subcellularLocation>
    <subcellularLocation>
        <location evidence="2">Membrane</location>
        <topology evidence="2">Peripheral membrane protein</topology>
    </subcellularLocation>
</comment>
<dbReference type="AlphaFoldDB" id="A0A1F5NTZ3"/>
<comment type="caution">
    <text evidence="11">The sequence shown here is derived from an EMBL/GenBank/DDBJ whole genome shotgun (WGS) entry which is preliminary data.</text>
</comment>